<evidence type="ECO:0000256" key="1">
    <source>
        <dbReference type="SAM" id="Coils"/>
    </source>
</evidence>
<dbReference type="GeneID" id="34554116"/>
<comment type="caution">
    <text evidence="2">The sequence shown here is derived from an EMBL/GenBank/DDBJ whole genome shotgun (WGS) entry which is preliminary data.</text>
</comment>
<proteinExistence type="predicted"/>
<accession>A0A1G4BQ90</accession>
<evidence type="ECO:0000313" key="2">
    <source>
        <dbReference type="EMBL" id="OHF03631.1"/>
    </source>
</evidence>
<keyword evidence="1" id="KW-0175">Coiled coil</keyword>
<dbReference type="Proteomes" id="UP000176998">
    <property type="component" value="Unassembled WGS sequence"/>
</dbReference>
<gene>
    <name evidence="2" type="ORF">CORC01_00950</name>
</gene>
<organism evidence="2 3">
    <name type="scientific">Colletotrichum orchidophilum</name>
    <dbReference type="NCBI Taxonomy" id="1209926"/>
    <lineage>
        <taxon>Eukaryota</taxon>
        <taxon>Fungi</taxon>
        <taxon>Dikarya</taxon>
        <taxon>Ascomycota</taxon>
        <taxon>Pezizomycotina</taxon>
        <taxon>Sordariomycetes</taxon>
        <taxon>Hypocreomycetidae</taxon>
        <taxon>Glomerellales</taxon>
        <taxon>Glomerellaceae</taxon>
        <taxon>Colletotrichum</taxon>
    </lineage>
</organism>
<evidence type="ECO:0000313" key="3">
    <source>
        <dbReference type="Proteomes" id="UP000176998"/>
    </source>
</evidence>
<reference evidence="2 3" key="1">
    <citation type="submission" date="2016-09" db="EMBL/GenBank/DDBJ databases">
        <authorList>
            <person name="Capua I."/>
            <person name="De Benedictis P."/>
            <person name="Joannis T."/>
            <person name="Lombin L.H."/>
            <person name="Cattoli G."/>
        </authorList>
    </citation>
    <scope>NUCLEOTIDE SEQUENCE [LARGE SCALE GENOMIC DNA]</scope>
    <source>
        <strain evidence="2 3">IMI 309357</strain>
    </source>
</reference>
<dbReference type="AlphaFoldDB" id="A0A1G4BQ90"/>
<keyword evidence="3" id="KW-1185">Reference proteome</keyword>
<sequence>MTSNSGHELTTDEMLELALDGVSILGLDLVKDDTAEAAETKSAILTTNQHKDRLFHKLRCVAATGQLVIFEAIVDVYLLAHKLDEDQESEVSGLHRAVAQLQREVAELQTKVSSLERFNRNNA</sequence>
<dbReference type="RefSeq" id="XP_022480767.1">
    <property type="nucleotide sequence ID" value="XM_022612606.1"/>
</dbReference>
<name>A0A1G4BQ90_9PEZI</name>
<feature type="coiled-coil region" evidence="1">
    <location>
        <begin position="91"/>
        <end position="118"/>
    </location>
</feature>
<protein>
    <submittedName>
        <fullName evidence="2">Uncharacterized protein</fullName>
    </submittedName>
</protein>
<dbReference type="EMBL" id="MJBS01000005">
    <property type="protein sequence ID" value="OHF03631.1"/>
    <property type="molecule type" value="Genomic_DNA"/>
</dbReference>